<feature type="transmembrane region" description="Helical" evidence="1">
    <location>
        <begin position="102"/>
        <end position="121"/>
    </location>
</feature>
<gene>
    <name evidence="3" type="ORF">IAB46_06070</name>
</gene>
<keyword evidence="1" id="KW-0812">Transmembrane</keyword>
<dbReference type="EMBL" id="DVIT01000023">
    <property type="protein sequence ID" value="HIS47117.1"/>
    <property type="molecule type" value="Genomic_DNA"/>
</dbReference>
<keyword evidence="1" id="KW-0472">Membrane</keyword>
<evidence type="ECO:0000259" key="2">
    <source>
        <dbReference type="Pfam" id="PF04892"/>
    </source>
</evidence>
<accession>A0A9D1F4R6</accession>
<sequence>MEVSETDLNIRLKSKIRMAAVVLMVLYIAALAYVCFFSERYGRTVSDTYHYNLQPFREISRFFTYREVIGFRGFAINLLGNIVVFMPWGFMVPVIRKSVHKFLYTVVSTFLLSLCIETIQLLTRVGSFDVDDLILNTLGGIAGFIVYYIVNTIRRHIFGKANL</sequence>
<dbReference type="PANTHER" id="PTHR36834">
    <property type="entry name" value="MEMBRANE PROTEIN-RELATED"/>
    <property type="match status" value="1"/>
</dbReference>
<name>A0A9D1F4R6_9FIRM</name>
<keyword evidence="1" id="KW-1133">Transmembrane helix</keyword>
<comment type="caution">
    <text evidence="3">The sequence shown here is derived from an EMBL/GenBank/DDBJ whole genome shotgun (WGS) entry which is preliminary data.</text>
</comment>
<dbReference type="Proteomes" id="UP000823927">
    <property type="component" value="Unassembled WGS sequence"/>
</dbReference>
<evidence type="ECO:0000256" key="1">
    <source>
        <dbReference type="SAM" id="Phobius"/>
    </source>
</evidence>
<dbReference type="AlphaFoldDB" id="A0A9D1F4R6"/>
<dbReference type="InterPro" id="IPR053150">
    <property type="entry name" value="Teicoplanin_resist-assoc"/>
</dbReference>
<feature type="transmembrane region" description="Helical" evidence="1">
    <location>
        <begin position="20"/>
        <end position="39"/>
    </location>
</feature>
<proteinExistence type="predicted"/>
<organism evidence="3 4">
    <name type="scientific">Candidatus Scybalocola faecigallinarum</name>
    <dbReference type="NCBI Taxonomy" id="2840941"/>
    <lineage>
        <taxon>Bacteria</taxon>
        <taxon>Bacillati</taxon>
        <taxon>Bacillota</taxon>
        <taxon>Clostridia</taxon>
        <taxon>Lachnospirales</taxon>
        <taxon>Lachnospiraceae</taxon>
        <taxon>Lachnospiraceae incertae sedis</taxon>
        <taxon>Candidatus Scybalocola (ex Gilroy et al. 2021)</taxon>
    </lineage>
</organism>
<feature type="domain" description="VanZ-like" evidence="2">
    <location>
        <begin position="25"/>
        <end position="150"/>
    </location>
</feature>
<evidence type="ECO:0000313" key="3">
    <source>
        <dbReference type="EMBL" id="HIS47117.1"/>
    </source>
</evidence>
<dbReference type="InterPro" id="IPR006976">
    <property type="entry name" value="VanZ-like"/>
</dbReference>
<reference evidence="3" key="1">
    <citation type="submission" date="2020-10" db="EMBL/GenBank/DDBJ databases">
        <authorList>
            <person name="Gilroy R."/>
        </authorList>
    </citation>
    <scope>NUCLEOTIDE SEQUENCE</scope>
    <source>
        <strain evidence="3">CHK178-757</strain>
    </source>
</reference>
<feature type="transmembrane region" description="Helical" evidence="1">
    <location>
        <begin position="133"/>
        <end position="150"/>
    </location>
</feature>
<feature type="transmembrane region" description="Helical" evidence="1">
    <location>
        <begin position="69"/>
        <end position="90"/>
    </location>
</feature>
<protein>
    <submittedName>
        <fullName evidence="3">VanZ family protein</fullName>
    </submittedName>
</protein>
<dbReference type="Pfam" id="PF04892">
    <property type="entry name" value="VanZ"/>
    <property type="match status" value="1"/>
</dbReference>
<evidence type="ECO:0000313" key="4">
    <source>
        <dbReference type="Proteomes" id="UP000823927"/>
    </source>
</evidence>
<reference evidence="3" key="2">
    <citation type="journal article" date="2021" name="PeerJ">
        <title>Extensive microbial diversity within the chicken gut microbiome revealed by metagenomics and culture.</title>
        <authorList>
            <person name="Gilroy R."/>
            <person name="Ravi A."/>
            <person name="Getino M."/>
            <person name="Pursley I."/>
            <person name="Horton D.L."/>
            <person name="Alikhan N.F."/>
            <person name="Baker D."/>
            <person name="Gharbi K."/>
            <person name="Hall N."/>
            <person name="Watson M."/>
            <person name="Adriaenssens E.M."/>
            <person name="Foster-Nyarko E."/>
            <person name="Jarju S."/>
            <person name="Secka A."/>
            <person name="Antonio M."/>
            <person name="Oren A."/>
            <person name="Chaudhuri R.R."/>
            <person name="La Ragione R."/>
            <person name="Hildebrand F."/>
            <person name="Pallen M.J."/>
        </authorList>
    </citation>
    <scope>NUCLEOTIDE SEQUENCE</scope>
    <source>
        <strain evidence="3">CHK178-757</strain>
    </source>
</reference>
<dbReference type="PANTHER" id="PTHR36834:SF1">
    <property type="entry name" value="INTEGRAL MEMBRANE PROTEIN"/>
    <property type="match status" value="1"/>
</dbReference>